<dbReference type="NCBIfam" id="NF004388">
    <property type="entry name" value="PRK05749.1-4"/>
    <property type="match status" value="1"/>
</dbReference>
<evidence type="ECO:0000259" key="17">
    <source>
        <dbReference type="Pfam" id="PF01467"/>
    </source>
</evidence>
<dbReference type="Gene3D" id="3.40.50.2000">
    <property type="entry name" value="Glycogen Phosphorylase B"/>
    <property type="match status" value="1"/>
</dbReference>
<dbReference type="SUPFAM" id="SSF53756">
    <property type="entry name" value="UDP-Glycosyltransferase/glycogen phosphorylase"/>
    <property type="match status" value="1"/>
</dbReference>
<dbReference type="GO" id="GO:0005524">
    <property type="term" value="F:ATP binding"/>
    <property type="evidence" value="ECO:0007669"/>
    <property type="project" value="UniProtKB-KW"/>
</dbReference>
<evidence type="ECO:0000256" key="2">
    <source>
        <dbReference type="ARBA" id="ARBA00012392"/>
    </source>
</evidence>
<reference evidence="19 20" key="1">
    <citation type="submission" date="2012-10" db="EMBL/GenBank/DDBJ databases">
        <title>Genome sequencing and analysis of entomopathogenic fungi Beauveria bassiana D1-5.</title>
        <authorList>
            <person name="Li Q."/>
            <person name="Wang L."/>
            <person name="Zhang Z."/>
            <person name="Wang Q."/>
            <person name="Ren J."/>
            <person name="Wang M."/>
            <person name="Xu W."/>
            <person name="Wang J."/>
            <person name="Lu Y."/>
            <person name="Du Q."/>
            <person name="Sun Z."/>
        </authorList>
    </citation>
    <scope>NUCLEOTIDE SEQUENCE [LARGE SCALE GENOMIC DNA]</scope>
    <source>
        <strain evidence="19 20">D1-5</strain>
    </source>
</reference>
<dbReference type="InterPro" id="IPR001980">
    <property type="entry name" value="PPAT"/>
</dbReference>
<comment type="caution">
    <text evidence="19">The sequence shown here is derived from an EMBL/GenBank/DDBJ whole genome shotgun (WGS) entry which is preliminary data.</text>
</comment>
<dbReference type="FunFam" id="3.40.50.11720:FF:000001">
    <property type="entry name" value="3-deoxy-D-manno-octulosonic acid transferase"/>
    <property type="match status" value="1"/>
</dbReference>
<feature type="domain" description="Cytidyltransferase-like" evidence="17">
    <location>
        <begin position="402"/>
        <end position="530"/>
    </location>
</feature>
<evidence type="ECO:0000256" key="4">
    <source>
        <dbReference type="ARBA" id="ARBA00013868"/>
    </source>
</evidence>
<accession>A0A0A2VSX5</accession>
<evidence type="ECO:0000256" key="10">
    <source>
        <dbReference type="ARBA" id="ARBA00022842"/>
    </source>
</evidence>
<dbReference type="Proteomes" id="UP000030106">
    <property type="component" value="Unassembled WGS sequence"/>
</dbReference>
<keyword evidence="6 19" id="KW-0808">Transferase</keyword>
<evidence type="ECO:0000256" key="7">
    <source>
        <dbReference type="ARBA" id="ARBA00022695"/>
    </source>
</evidence>
<dbReference type="HOGENOM" id="CLU_457802_0_0_1"/>
<dbReference type="GO" id="GO:0015937">
    <property type="term" value="P:coenzyme A biosynthetic process"/>
    <property type="evidence" value="ECO:0007669"/>
    <property type="project" value="UniProtKB-KW"/>
</dbReference>
<organism evidence="19 20">
    <name type="scientific">Beauveria bassiana D1-5</name>
    <dbReference type="NCBI Taxonomy" id="1245745"/>
    <lineage>
        <taxon>Eukaryota</taxon>
        <taxon>Fungi</taxon>
        <taxon>Dikarya</taxon>
        <taxon>Ascomycota</taxon>
        <taxon>Pezizomycotina</taxon>
        <taxon>Sordariomycetes</taxon>
        <taxon>Hypocreomycetidae</taxon>
        <taxon>Hypocreales</taxon>
        <taxon>Cordycipitaceae</taxon>
        <taxon>Beauveria</taxon>
    </lineage>
</organism>
<evidence type="ECO:0000313" key="20">
    <source>
        <dbReference type="Proteomes" id="UP000030106"/>
    </source>
</evidence>
<evidence type="ECO:0000256" key="11">
    <source>
        <dbReference type="ARBA" id="ARBA00022993"/>
    </source>
</evidence>
<protein>
    <recommendedName>
        <fullName evidence="4">Phosphopantetheine adenylyltransferase</fullName>
        <ecNumber evidence="3">2.4.99.12</ecNumber>
        <ecNumber evidence="2">2.7.7.3</ecNumber>
    </recommendedName>
    <alternativeName>
        <fullName evidence="13">Lipid IV(A) 3-deoxy-D-manno-octulosonic acid transferase</fullName>
    </alternativeName>
</protein>
<dbReference type="EC" id="2.4.99.12" evidence="3"/>
<dbReference type="InterPro" id="IPR039901">
    <property type="entry name" value="Kdotransferase"/>
</dbReference>
<dbReference type="HAMAP" id="MF_00151">
    <property type="entry name" value="PPAT_bact"/>
    <property type="match status" value="1"/>
</dbReference>
<evidence type="ECO:0000256" key="14">
    <source>
        <dbReference type="ARBA" id="ARBA00049183"/>
    </source>
</evidence>
<dbReference type="FunFam" id="3.40.50.620:FF:000012">
    <property type="entry name" value="Phosphopantetheine adenylyltransferase"/>
    <property type="match status" value="1"/>
</dbReference>
<dbReference type="EC" id="2.7.7.3" evidence="2"/>
<dbReference type="PRINTS" id="PR01020">
    <property type="entry name" value="LPSBIOSNTHSS"/>
</dbReference>
<dbReference type="SUPFAM" id="SSF52374">
    <property type="entry name" value="Nucleotidylyl transferase"/>
    <property type="match status" value="1"/>
</dbReference>
<dbReference type="GO" id="GO:0005886">
    <property type="term" value="C:plasma membrane"/>
    <property type="evidence" value="ECO:0007669"/>
    <property type="project" value="TreeGrafter"/>
</dbReference>
<evidence type="ECO:0000256" key="15">
    <source>
        <dbReference type="PIRSR" id="PIRSR639901-1"/>
    </source>
</evidence>
<comment type="similarity">
    <text evidence="1">Belongs to the glycosyltransferase group 1 family. Glycosyltransferase 30 subfamily.</text>
</comment>
<keyword evidence="5" id="KW-0963">Cytoplasm</keyword>
<dbReference type="AlphaFoldDB" id="A0A0A2VSX5"/>
<dbReference type="STRING" id="1245745.A0A0A2VSX5"/>
<comment type="catalytic activity">
    <reaction evidence="14">
        <text>lipid IVA (E. coli) + CMP-3-deoxy-beta-D-manno-octulosonate = alpha-Kdo-(2-&gt;6)-lipid IVA (E. coli) + CMP + H(+)</text>
        <dbReference type="Rhea" id="RHEA:28066"/>
        <dbReference type="ChEBI" id="CHEBI:15378"/>
        <dbReference type="ChEBI" id="CHEBI:58603"/>
        <dbReference type="ChEBI" id="CHEBI:60364"/>
        <dbReference type="ChEBI" id="CHEBI:60377"/>
        <dbReference type="ChEBI" id="CHEBI:85987"/>
        <dbReference type="EC" id="2.4.99.12"/>
    </reaction>
</comment>
<evidence type="ECO:0000256" key="9">
    <source>
        <dbReference type="ARBA" id="ARBA00022840"/>
    </source>
</evidence>
<gene>
    <name evidence="19" type="ORF">BBAD15_g3605</name>
</gene>
<evidence type="ECO:0000313" key="19">
    <source>
        <dbReference type="EMBL" id="KGQ11021.1"/>
    </source>
</evidence>
<dbReference type="InterPro" id="IPR007507">
    <property type="entry name" value="Glycos_transf_N"/>
</dbReference>
<keyword evidence="9" id="KW-0067">ATP-binding</keyword>
<dbReference type="FunFam" id="3.40.50.2000:FF:000032">
    <property type="entry name" value="3-deoxy-D-manno-octulosonic acid transferase"/>
    <property type="match status" value="1"/>
</dbReference>
<dbReference type="Pfam" id="PF01467">
    <property type="entry name" value="CTP_transf_like"/>
    <property type="match status" value="1"/>
</dbReference>
<evidence type="ECO:0000256" key="6">
    <source>
        <dbReference type="ARBA" id="ARBA00022679"/>
    </source>
</evidence>
<dbReference type="GO" id="GO:0043842">
    <property type="term" value="F:Kdo transferase activity"/>
    <property type="evidence" value="ECO:0007669"/>
    <property type="project" value="UniProtKB-EC"/>
</dbReference>
<evidence type="ECO:0000256" key="3">
    <source>
        <dbReference type="ARBA" id="ARBA00012621"/>
    </source>
</evidence>
<dbReference type="NCBIfam" id="NF004385">
    <property type="entry name" value="PRK05749.1-1"/>
    <property type="match status" value="1"/>
</dbReference>
<feature type="site" description="Transition state stabilizer" evidence="16">
    <location>
        <position position="197"/>
    </location>
</feature>
<evidence type="ECO:0000256" key="16">
    <source>
        <dbReference type="PIRSR" id="PIRSR639901-2"/>
    </source>
</evidence>
<dbReference type="NCBIfam" id="TIGR01510">
    <property type="entry name" value="coaD_prev_kdtB"/>
    <property type="match status" value="1"/>
</dbReference>
<dbReference type="Gene3D" id="3.40.50.620">
    <property type="entry name" value="HUPs"/>
    <property type="match status" value="1"/>
</dbReference>
<evidence type="ECO:0000256" key="13">
    <source>
        <dbReference type="ARBA" id="ARBA00031445"/>
    </source>
</evidence>
<feature type="active site" description="Proton acceptor" evidence="15">
    <location>
        <position position="49"/>
    </location>
</feature>
<evidence type="ECO:0000256" key="8">
    <source>
        <dbReference type="ARBA" id="ARBA00022741"/>
    </source>
</evidence>
<dbReference type="PANTHER" id="PTHR42755:SF1">
    <property type="entry name" value="3-DEOXY-D-MANNO-OCTULOSONIC ACID TRANSFERASE, MITOCHONDRIAL-RELATED"/>
    <property type="match status" value="1"/>
</dbReference>
<comment type="catalytic activity">
    <reaction evidence="12">
        <text>(R)-4'-phosphopantetheine + ATP + H(+) = 3'-dephospho-CoA + diphosphate</text>
        <dbReference type="Rhea" id="RHEA:19801"/>
        <dbReference type="ChEBI" id="CHEBI:15378"/>
        <dbReference type="ChEBI" id="CHEBI:30616"/>
        <dbReference type="ChEBI" id="CHEBI:33019"/>
        <dbReference type="ChEBI" id="CHEBI:57328"/>
        <dbReference type="ChEBI" id="CHEBI:61723"/>
        <dbReference type="EC" id="2.7.7.3"/>
    </reaction>
</comment>
<dbReference type="Pfam" id="PF04413">
    <property type="entry name" value="Glycos_transf_N"/>
    <property type="match status" value="1"/>
</dbReference>
<dbReference type="GO" id="GO:0009245">
    <property type="term" value="P:lipid A biosynthetic process"/>
    <property type="evidence" value="ECO:0007669"/>
    <property type="project" value="TreeGrafter"/>
</dbReference>
<sequence length="596" mass="66261">MPAPLIWLRLWVRGRKAPAYRKRIGERYGFYKKPLKPGGIMLHSVSVGETLAAIPLVRALRHRYPELPITVTTMTPTGSERVMSAFGEDVQHVYLPYDLPCALNRFLDKVDPKLVLIMETELWPNLIAALHKRYIPLVIANARLSARSAKGYAKLGDFVRTLLQRITLIAAQNEEDGERFISLGAKRSQLTVTGSLKFDISVTPQLAARAVTLRRQWAPHRPVWIATSTHEGEESIVVQAHQSLLKQFPNLLLILVPRHPERFPDAINLVRNAGLSFITRSSGEVPSSSTQVVIGDTMGELMLLYGIADLAFVGGSLVERGGHNPLEPAAHAIPVLMGPHTFNFKDICARLSKADGLITVTDEQSLVKEIASLLTDEDYRNFYGRHAVEVLYQNQDMQKRAIYPGTFDPITNGHIDIVTRAASMFDQVILAIAASPSKNALFTLDERVALAQQAIAHLPNVQVLGFSDLMASFARNQQANVLVRGLRTAADFEYEMQLAHMNRHLMPELESVFLMPSKEWSFVSSSLVKEVARHHGDVAHFLPEHRQQLAYHIHGKALLLAHIPAAPEQNSLVYHQTGGSLLKSFHLALLSVATPL</sequence>
<evidence type="ECO:0000256" key="5">
    <source>
        <dbReference type="ARBA" id="ARBA00022490"/>
    </source>
</evidence>
<dbReference type="PANTHER" id="PTHR42755">
    <property type="entry name" value="3-DEOXY-MANNO-OCTULOSONATE CYTIDYLYLTRANSFERASE"/>
    <property type="match status" value="1"/>
</dbReference>
<evidence type="ECO:0000256" key="12">
    <source>
        <dbReference type="ARBA" id="ARBA00029346"/>
    </source>
</evidence>
<name>A0A0A2VSX5_BEABA</name>
<proteinExistence type="inferred from homology"/>
<dbReference type="GO" id="GO:0004595">
    <property type="term" value="F:pantetheine-phosphate adenylyltransferase activity"/>
    <property type="evidence" value="ECO:0007669"/>
    <property type="project" value="UniProtKB-EC"/>
</dbReference>
<dbReference type="InterPro" id="IPR038107">
    <property type="entry name" value="Glycos_transf_N_sf"/>
</dbReference>
<keyword evidence="7" id="KW-0548">Nucleotidyltransferase</keyword>
<dbReference type="NCBIfam" id="TIGR00125">
    <property type="entry name" value="cyt_tran_rel"/>
    <property type="match status" value="1"/>
</dbReference>
<evidence type="ECO:0000259" key="18">
    <source>
        <dbReference type="Pfam" id="PF04413"/>
    </source>
</evidence>
<dbReference type="EMBL" id="ANFO01000251">
    <property type="protein sequence ID" value="KGQ11021.1"/>
    <property type="molecule type" value="Genomic_DNA"/>
</dbReference>
<dbReference type="CDD" id="cd02163">
    <property type="entry name" value="PPAT"/>
    <property type="match status" value="1"/>
</dbReference>
<keyword evidence="10" id="KW-0460">Magnesium</keyword>
<evidence type="ECO:0000256" key="1">
    <source>
        <dbReference type="ARBA" id="ARBA00006380"/>
    </source>
</evidence>
<keyword evidence="8" id="KW-0547">Nucleotide-binding</keyword>
<dbReference type="InterPro" id="IPR004821">
    <property type="entry name" value="Cyt_trans-like"/>
</dbReference>
<keyword evidence="11" id="KW-0173">Coenzyme A biosynthesis</keyword>
<feature type="site" description="Transition state stabilizer" evidence="16">
    <location>
        <position position="119"/>
    </location>
</feature>
<feature type="domain" description="3-deoxy-D-manno-octulosonic-acid transferase N-terminal" evidence="18">
    <location>
        <begin position="22"/>
        <end position="200"/>
    </location>
</feature>
<dbReference type="InterPro" id="IPR014729">
    <property type="entry name" value="Rossmann-like_a/b/a_fold"/>
</dbReference>
<dbReference type="Gene3D" id="3.40.50.11720">
    <property type="entry name" value="3-Deoxy-D-manno-octulosonic-acid transferase, N-terminal domain"/>
    <property type="match status" value="1"/>
</dbReference>